<dbReference type="PANTHER" id="PTHR43353:SF5">
    <property type="entry name" value="SUCCINATE-SEMIALDEHYDE DEHYDROGENASE, MITOCHONDRIAL"/>
    <property type="match status" value="1"/>
</dbReference>
<dbReference type="OrthoDB" id="310895at2759"/>
<comment type="caution">
    <text evidence="3">The sequence shown here is derived from an EMBL/GenBank/DDBJ whole genome shotgun (WGS) entry which is preliminary data.</text>
</comment>
<protein>
    <recommendedName>
        <fullName evidence="2">Aldehyde dehydrogenase domain-containing protein</fullName>
    </recommendedName>
</protein>
<dbReference type="InterPro" id="IPR016162">
    <property type="entry name" value="Ald_DH_N"/>
</dbReference>
<proteinExistence type="predicted"/>
<dbReference type="AlphaFoldDB" id="A0A9W8QUG0"/>
<dbReference type="Pfam" id="PF00171">
    <property type="entry name" value="Aldedh"/>
    <property type="match status" value="1"/>
</dbReference>
<evidence type="ECO:0000313" key="4">
    <source>
        <dbReference type="Proteomes" id="UP001152087"/>
    </source>
</evidence>
<evidence type="ECO:0000259" key="2">
    <source>
        <dbReference type="Pfam" id="PF00171"/>
    </source>
</evidence>
<dbReference type="InterPro" id="IPR050740">
    <property type="entry name" value="Aldehyde_DH_Superfamily"/>
</dbReference>
<accession>A0A9W8QUG0</accession>
<dbReference type="EMBL" id="JAOQAV010000164">
    <property type="protein sequence ID" value="KAJ4176694.1"/>
    <property type="molecule type" value="Genomic_DNA"/>
</dbReference>
<keyword evidence="1" id="KW-0560">Oxidoreductase</keyword>
<dbReference type="Gene3D" id="3.40.605.10">
    <property type="entry name" value="Aldehyde Dehydrogenase, Chain A, domain 1"/>
    <property type="match status" value="1"/>
</dbReference>
<dbReference type="SUPFAM" id="SSF53720">
    <property type="entry name" value="ALDH-like"/>
    <property type="match status" value="1"/>
</dbReference>
<dbReference type="InterPro" id="IPR016161">
    <property type="entry name" value="Ald_DH/histidinol_DH"/>
</dbReference>
<feature type="domain" description="Aldehyde dehydrogenase" evidence="2">
    <location>
        <begin position="3"/>
        <end position="187"/>
    </location>
</feature>
<sequence>MRVHESVKDAFIETLASRVATLRLGQGIKEGTTQGPLVNAAAVQKIGALVEDALGKGAVLHVGGKVPPELQDRGFFYEPTVISNVGPDMEVAKSEIFGPVAAVTTFVDEDQAIEIANSTVYGLAGYFFSQDVCRIARVARKLDCGMVGVNTGLMTAAETPFGGVKESGMGIEGSRYGMSEYQNIKAVTVGNLN</sequence>
<dbReference type="Proteomes" id="UP001152087">
    <property type="component" value="Unassembled WGS sequence"/>
</dbReference>
<dbReference type="InterPro" id="IPR015590">
    <property type="entry name" value="Aldehyde_DH_dom"/>
</dbReference>
<dbReference type="GO" id="GO:0009450">
    <property type="term" value="P:gamma-aminobutyric acid catabolic process"/>
    <property type="evidence" value="ECO:0007669"/>
    <property type="project" value="TreeGrafter"/>
</dbReference>
<name>A0A9W8QUG0_9HYPO</name>
<evidence type="ECO:0000313" key="3">
    <source>
        <dbReference type="EMBL" id="KAJ4176694.1"/>
    </source>
</evidence>
<reference evidence="3" key="1">
    <citation type="submission" date="2022-09" db="EMBL/GenBank/DDBJ databases">
        <title>Fusarium specimens isolated from Avocado Roots.</title>
        <authorList>
            <person name="Stajich J."/>
            <person name="Roper C."/>
            <person name="Heimlech-Rivalta G."/>
        </authorList>
    </citation>
    <scope>NUCLEOTIDE SEQUENCE</scope>
    <source>
        <strain evidence="3">A02</strain>
    </source>
</reference>
<dbReference type="PANTHER" id="PTHR43353">
    <property type="entry name" value="SUCCINATE-SEMIALDEHYDE DEHYDROGENASE, MITOCHONDRIAL"/>
    <property type="match status" value="1"/>
</dbReference>
<evidence type="ECO:0000256" key="1">
    <source>
        <dbReference type="ARBA" id="ARBA00023002"/>
    </source>
</evidence>
<organism evidence="3 4">
    <name type="scientific">Fusarium falciforme</name>
    <dbReference type="NCBI Taxonomy" id="195108"/>
    <lineage>
        <taxon>Eukaryota</taxon>
        <taxon>Fungi</taxon>
        <taxon>Dikarya</taxon>
        <taxon>Ascomycota</taxon>
        <taxon>Pezizomycotina</taxon>
        <taxon>Sordariomycetes</taxon>
        <taxon>Hypocreomycetidae</taxon>
        <taxon>Hypocreales</taxon>
        <taxon>Nectriaceae</taxon>
        <taxon>Fusarium</taxon>
        <taxon>Fusarium solani species complex</taxon>
    </lineage>
</organism>
<dbReference type="InterPro" id="IPR016163">
    <property type="entry name" value="Ald_DH_C"/>
</dbReference>
<keyword evidence="4" id="KW-1185">Reference proteome</keyword>
<dbReference type="Gene3D" id="3.40.309.10">
    <property type="entry name" value="Aldehyde Dehydrogenase, Chain A, domain 2"/>
    <property type="match status" value="1"/>
</dbReference>
<gene>
    <name evidence="3" type="ORF">NW755_014288</name>
</gene>
<dbReference type="GO" id="GO:0004777">
    <property type="term" value="F:succinate-semialdehyde dehydrogenase (NAD+) activity"/>
    <property type="evidence" value="ECO:0007669"/>
    <property type="project" value="TreeGrafter"/>
</dbReference>